<sequence length="1668" mass="184528">MSKGKSPAAEEAPAAKQPEPVLTIEDLAAILASDNVEILHLGLARFTKSCIRVAEKRVDATVSAEGDLLRAYLKHQISKLETYIPTLLSYLIPAARMVTESKSSSLTIARTVAQECMKVVQRGLASGKHTIEQAMLKLLVSVISLGGGMARDIVTNFNFTMKTLPKLLDVRKSSDQDNQKKARVEDVRSLYIRFLLSFLEHGDATAKKSILEIKDLVSSIFRGMTSDSYETISYVLTVLRRDLVDASDVPKYMNMGFFNNFVLEQLSRLYTRKEAVADQTATISDLVNTFLQHLCTQPGIGICHETNGWYPVQAEPGSTKNSGGIQNKTLSRFLNMLKPAEDAQQAQLLLDIMQACPELVSEFWSSPSTASFDPRPSSKWLAIMSLATRIISLPIPRFDTSIPPPVQTTCDNILPLPLTRLFISRGIQHPVCLVKYTTASVLALSLQKLGVLQDMAQKCASLAGTTSAAWHEWGTNVTDEVRRRVPDFQAVIAMHHQALSDTSSVKVEALGDVSIDAEEEASKLLLGVSLKLFRGYGRQFPSSVAESRFDYGKLVPVDMTALPVDLAQHVVGLLSDLHASFKWWNRQTSTPAADGCSHLGTFLNLFISKTTLKRETRRLIGNLLMSSFLFQNHPTQVSILLSCLDEAPKEQQSHLVKFLDSALCLGMKNMYQVAELFQSTIQAAEAGMSETSLRLSGAKGRQAQEYPLSPGLVCLADSATATTEISDFMVLFMIRVFWATQTCTDYITQVVDLVKSDTIKSRLVETLGLYSENSMQVDQVDKAESKPRKKKAKLVHATEDDDVWRTMLAILQNPTTSVIPTALYTKLPLSFLLHHILSTRNVIPNFQARVTGNVIVSLVNQTLLELSRKQDVVTVLDQLVELAAGNQVVCDMILKHAIVQNIYLTEGVNCEGLTMIINKLLPSAKAHIDAYRERLVSVLPAALTSNAPSDLVFPSFLALKAHLSPSIITPILTKVKLEVTPDSSIIKLVASAISFRLLPPTRDLLQQVISRIGQDDDMASTIVGLLEECLVSSKDLVMDVTKALSSDSIRHIFAMNNASLKVVMAIIESQNTSTIKAIIEECAATHSLVYLALLMCAVDTDGWKPTIDSEMKQLVKRFDKTSRKSRKRELLNRIQGNEGYEEGSADISVLEFVTRVFADKYDIKSVPDRSRASPQDALLWLNTYWSILKRTCTMDVLGQIAIDTINSVASLASQQMDTVCVGLADSLNSHVKLDLSQVDIEVWLEKALSNPSSGLITLITSLIPRIKITLLPIIMTNIVKPDILASPNSRFRIATLKLIFSIIQLVPHQHCKIVHIPVLLNAYKATTETGDLVIRDIFELYESNDISLTSHLLQWGSGGFWAGGIDVALMDRTIRGFDVNGNNESTDAYDAMFIVSALAAEVQEGGCAIRRAVESGAVGLAVMTLASTDLSVRKIGGFVLSIVRASLELSIFKERNQIKLILDGLKNAIPDTSYRVPTVSALFVALSLPLMLKPESSLFPLINRYWLQRAVVDLEDVPMYYELFFSGSDDCRRERSWMLRVLVNGLKTEQDYRVYKRRHVFENLMSFFSSTFCDANSQKLILEFMITTTSIPTIIKDLIYKSGLISFMHSLVMMPQQLVQSSSLAQGSLIPVLVSRVTECLKEEEDGGLRLLLSPTILALRNVSQREL</sequence>
<reference evidence="4 5" key="1">
    <citation type="journal article" date="2019" name="Sci. Rep.">
        <title>Comparative genomics of chytrid fungi reveal insights into the obligate biotrophic and pathogenic lifestyle of Synchytrium endobioticum.</title>
        <authorList>
            <person name="van de Vossenberg B.T.L.H."/>
            <person name="Warris S."/>
            <person name="Nguyen H.D.T."/>
            <person name="van Gent-Pelzer M.P.E."/>
            <person name="Joly D.L."/>
            <person name="van de Geest H.C."/>
            <person name="Bonants P.J.M."/>
            <person name="Smith D.S."/>
            <person name="Levesque C.A."/>
            <person name="van der Lee T.A.J."/>
        </authorList>
    </citation>
    <scope>NUCLEOTIDE SEQUENCE [LARGE SCALE GENOMIC DNA]</scope>
    <source>
        <strain evidence="4 5">JEL517</strain>
    </source>
</reference>
<dbReference type="PANTHER" id="PTHR13500">
    <property type="entry name" value="NUCLEOLAR PRERIBOSOMAL-ASSOCIATED PROTEIN 1"/>
    <property type="match status" value="1"/>
</dbReference>
<evidence type="ECO:0000259" key="2">
    <source>
        <dbReference type="Pfam" id="PF16201"/>
    </source>
</evidence>
<dbReference type="RefSeq" id="XP_031023190.1">
    <property type="nucleotide sequence ID" value="XM_031170846.1"/>
</dbReference>
<dbReference type="OrthoDB" id="72892at2759"/>
<name>A0A507BYB7_9FUNG</name>
<organism evidence="4 5">
    <name type="scientific">Synchytrium microbalum</name>
    <dbReference type="NCBI Taxonomy" id="1806994"/>
    <lineage>
        <taxon>Eukaryota</taxon>
        <taxon>Fungi</taxon>
        <taxon>Fungi incertae sedis</taxon>
        <taxon>Chytridiomycota</taxon>
        <taxon>Chytridiomycota incertae sedis</taxon>
        <taxon>Chytridiomycetes</taxon>
        <taxon>Synchytriales</taxon>
        <taxon>Synchytriaceae</taxon>
        <taxon>Synchytrium</taxon>
    </lineage>
</organism>
<dbReference type="Pfam" id="PF26140">
    <property type="entry name" value="HEAT_URB1"/>
    <property type="match status" value="1"/>
</dbReference>
<dbReference type="STRING" id="1806994.A0A507BYB7"/>
<dbReference type="InterPro" id="IPR021714">
    <property type="entry name" value="URB1_N"/>
</dbReference>
<accession>A0A507BYB7</accession>
<dbReference type="PANTHER" id="PTHR13500:SF0">
    <property type="entry name" value="NUCLEOLAR PRE-RIBOSOMAL-ASSOCIATED PROTEIN 1"/>
    <property type="match status" value="1"/>
</dbReference>
<dbReference type="Pfam" id="PF16201">
    <property type="entry name" value="NopRA1"/>
    <property type="match status" value="1"/>
</dbReference>
<protein>
    <recommendedName>
        <fullName evidence="6">Nucleolar pre-ribosomal-associated protein 1 N-terminal domain-containing protein</fullName>
    </recommendedName>
</protein>
<dbReference type="GeneID" id="42006143"/>
<dbReference type="InterPro" id="IPR039844">
    <property type="entry name" value="URB1"/>
</dbReference>
<dbReference type="GO" id="GO:0000466">
    <property type="term" value="P:maturation of 5.8S rRNA from tricistronic rRNA transcript (SSU-rRNA, 5.8S rRNA, LSU-rRNA)"/>
    <property type="evidence" value="ECO:0007669"/>
    <property type="project" value="TreeGrafter"/>
</dbReference>
<proteinExistence type="predicted"/>
<dbReference type="InterPro" id="IPR032436">
    <property type="entry name" value="URB1_C"/>
</dbReference>
<keyword evidence="5" id="KW-1185">Reference proteome</keyword>
<evidence type="ECO:0008006" key="6">
    <source>
        <dbReference type="Google" id="ProtNLM"/>
    </source>
</evidence>
<evidence type="ECO:0000259" key="1">
    <source>
        <dbReference type="Pfam" id="PF11707"/>
    </source>
</evidence>
<comment type="caution">
    <text evidence="4">The sequence shown here is derived from an EMBL/GenBank/DDBJ whole genome shotgun (WGS) entry which is preliminary data.</text>
</comment>
<gene>
    <name evidence="4" type="ORF">SmJEL517_g04918</name>
</gene>
<evidence type="ECO:0000313" key="5">
    <source>
        <dbReference type="Proteomes" id="UP000319731"/>
    </source>
</evidence>
<dbReference type="EMBL" id="QEAO01000038">
    <property type="protein sequence ID" value="TPX31859.1"/>
    <property type="molecule type" value="Genomic_DNA"/>
</dbReference>
<feature type="domain" description="URB1 C-terminal" evidence="2">
    <location>
        <begin position="1419"/>
        <end position="1606"/>
    </location>
</feature>
<feature type="domain" description="URB1 central HEAT repeat" evidence="3">
    <location>
        <begin position="579"/>
        <end position="690"/>
    </location>
</feature>
<dbReference type="Pfam" id="PF11707">
    <property type="entry name" value="Npa1"/>
    <property type="match status" value="1"/>
</dbReference>
<dbReference type="Proteomes" id="UP000319731">
    <property type="component" value="Unassembled WGS sequence"/>
</dbReference>
<dbReference type="GO" id="GO:0005730">
    <property type="term" value="C:nucleolus"/>
    <property type="evidence" value="ECO:0007669"/>
    <property type="project" value="TreeGrafter"/>
</dbReference>
<evidence type="ECO:0000313" key="4">
    <source>
        <dbReference type="EMBL" id="TPX31859.1"/>
    </source>
</evidence>
<feature type="domain" description="URB1 N-terminal" evidence="1">
    <location>
        <begin position="75"/>
        <end position="382"/>
    </location>
</feature>
<dbReference type="GO" id="GO:0000463">
    <property type="term" value="P:maturation of LSU-rRNA from tricistronic rRNA transcript (SSU-rRNA, 5.8S rRNA, LSU-rRNA)"/>
    <property type="evidence" value="ECO:0007669"/>
    <property type="project" value="TreeGrafter"/>
</dbReference>
<evidence type="ECO:0000259" key="3">
    <source>
        <dbReference type="Pfam" id="PF26140"/>
    </source>
</evidence>
<dbReference type="InterPro" id="IPR059018">
    <property type="entry name" value="HEAT_URB1"/>
</dbReference>